<dbReference type="SUPFAM" id="SSF53474">
    <property type="entry name" value="alpha/beta-Hydrolases"/>
    <property type="match status" value="1"/>
</dbReference>
<protein>
    <submittedName>
        <fullName evidence="3">Pimeloyl-ACP methyl ester carboxylesterase</fullName>
    </submittedName>
</protein>
<accession>A0A285USA7</accession>
<feature type="domain" description="AB hydrolase-1" evidence="2">
    <location>
        <begin position="26"/>
        <end position="261"/>
    </location>
</feature>
<dbReference type="GO" id="GO:0016787">
    <property type="term" value="F:hydrolase activity"/>
    <property type="evidence" value="ECO:0007669"/>
    <property type="project" value="UniProtKB-KW"/>
</dbReference>
<dbReference type="RefSeq" id="WP_245423569.1">
    <property type="nucleotide sequence ID" value="NZ_OBQD01000011.1"/>
</dbReference>
<dbReference type="Pfam" id="PF12697">
    <property type="entry name" value="Abhydrolase_6"/>
    <property type="match status" value="1"/>
</dbReference>
<evidence type="ECO:0000313" key="3">
    <source>
        <dbReference type="EMBL" id="SOC43576.1"/>
    </source>
</evidence>
<dbReference type="AlphaFoldDB" id="A0A285USA7"/>
<keyword evidence="1" id="KW-0378">Hydrolase</keyword>
<dbReference type="PANTHER" id="PTHR43798">
    <property type="entry name" value="MONOACYLGLYCEROL LIPASE"/>
    <property type="match status" value="1"/>
</dbReference>
<evidence type="ECO:0000259" key="2">
    <source>
        <dbReference type="Pfam" id="PF12697"/>
    </source>
</evidence>
<name>A0A285USA7_9HYPH</name>
<dbReference type="InterPro" id="IPR029058">
    <property type="entry name" value="AB_hydrolase_fold"/>
</dbReference>
<organism evidence="3 4">
    <name type="scientific">Rhizobium subbaraonis</name>
    <dbReference type="NCBI Taxonomy" id="908946"/>
    <lineage>
        <taxon>Bacteria</taxon>
        <taxon>Pseudomonadati</taxon>
        <taxon>Pseudomonadota</taxon>
        <taxon>Alphaproteobacteria</taxon>
        <taxon>Hyphomicrobiales</taxon>
        <taxon>Rhizobiaceae</taxon>
        <taxon>Rhizobium/Agrobacterium group</taxon>
        <taxon>Rhizobium</taxon>
    </lineage>
</organism>
<dbReference type="PRINTS" id="PR00111">
    <property type="entry name" value="ABHYDROLASE"/>
</dbReference>
<reference evidence="3 4" key="1">
    <citation type="submission" date="2017-08" db="EMBL/GenBank/DDBJ databases">
        <authorList>
            <person name="de Groot N.N."/>
        </authorList>
    </citation>
    <scope>NUCLEOTIDE SEQUENCE [LARGE SCALE GENOMIC DNA]</scope>
    <source>
        <strain evidence="3 4">JC85</strain>
    </source>
</reference>
<dbReference type="Proteomes" id="UP000219167">
    <property type="component" value="Unassembled WGS sequence"/>
</dbReference>
<dbReference type="GO" id="GO:0016020">
    <property type="term" value="C:membrane"/>
    <property type="evidence" value="ECO:0007669"/>
    <property type="project" value="TreeGrafter"/>
</dbReference>
<keyword evidence="4" id="KW-1185">Reference proteome</keyword>
<sequence>MLDSQTIVTNHGAVRYTDTGGSGFPVLLIHGSSFSRRVFERQFDSELARRWRLIALDLPGHGDSGNAAQPGSTYTITGFADCLEAFAEQLNLKRLAVFGWSLGGHVAIEWMSRSTRIRGLMLSGAPPISRGIIGMLRAFHPSFDLLLTTKQTFTERDAARFSALCFGAAEPAPFTDLILRTDGLVRSTFGQSMVRGDGADQRRTIEASDVPVAFVDGADDPFVRLGYLSGLHVPEPFGDGPTVLAGVGHAPFWTRPDAFNRLLDQFLETVAAGAASAWQAHVRRVTARARA</sequence>
<gene>
    <name evidence="3" type="ORF">SAMN05892877_111150</name>
</gene>
<dbReference type="PANTHER" id="PTHR43798:SF31">
    <property type="entry name" value="AB HYDROLASE SUPERFAMILY PROTEIN YCLE"/>
    <property type="match status" value="1"/>
</dbReference>
<proteinExistence type="predicted"/>
<dbReference type="Gene3D" id="3.40.50.1820">
    <property type="entry name" value="alpha/beta hydrolase"/>
    <property type="match status" value="1"/>
</dbReference>
<dbReference type="InterPro" id="IPR000073">
    <property type="entry name" value="AB_hydrolase_1"/>
</dbReference>
<evidence type="ECO:0000256" key="1">
    <source>
        <dbReference type="ARBA" id="ARBA00022801"/>
    </source>
</evidence>
<dbReference type="EMBL" id="OBQD01000011">
    <property type="protein sequence ID" value="SOC43576.1"/>
    <property type="molecule type" value="Genomic_DNA"/>
</dbReference>
<evidence type="ECO:0000313" key="4">
    <source>
        <dbReference type="Proteomes" id="UP000219167"/>
    </source>
</evidence>
<dbReference type="InterPro" id="IPR050266">
    <property type="entry name" value="AB_hydrolase_sf"/>
</dbReference>